<feature type="chain" id="PRO_5015164384" evidence="1">
    <location>
        <begin position="21"/>
        <end position="624"/>
    </location>
</feature>
<protein>
    <submittedName>
        <fullName evidence="2">Gliding motility-associated-like protein</fullName>
    </submittedName>
</protein>
<evidence type="ECO:0000313" key="2">
    <source>
        <dbReference type="EMBL" id="PSK90408.1"/>
    </source>
</evidence>
<dbReference type="Proteomes" id="UP000240572">
    <property type="component" value="Unassembled WGS sequence"/>
</dbReference>
<dbReference type="NCBIfam" id="TIGR04131">
    <property type="entry name" value="Bac_Flav_CTERM"/>
    <property type="match status" value="1"/>
</dbReference>
<dbReference type="EMBL" id="PYGD01000008">
    <property type="protein sequence ID" value="PSK90408.1"/>
    <property type="molecule type" value="Genomic_DNA"/>
</dbReference>
<dbReference type="AlphaFoldDB" id="A0A2P8CZJ9"/>
<dbReference type="InterPro" id="IPR026341">
    <property type="entry name" value="T9SS_type_B"/>
</dbReference>
<keyword evidence="3" id="KW-1185">Reference proteome</keyword>
<dbReference type="SUPFAM" id="SSF69322">
    <property type="entry name" value="Tricorn protease domain 2"/>
    <property type="match status" value="1"/>
</dbReference>
<keyword evidence="1" id="KW-0732">Signal</keyword>
<sequence length="624" mass="67590">MYRYVLLLAAGICCCLIAGAQKENNQWVFGHQTGLNFNSGAPVFFQTQIATREGAASVSDKEGHLLFYSNGNKVWNGLHNVMPNGDGLLGNGSNSPLYPGSSTQGVAIVQSPQNAQQYYVFVLDALEETIFSPFLPAYLRYSIVDMSLNNGLGDVIATQKNRVVDSGIAEQMCIARGLGCSYWLIVHQLTTPVYKAFRIDAQGIHAPVLSTGIYRSIFSGEMKVSPDETKIAMTVNTLPDTFTSAGAIELGGFDKATGSISNVVLVDRQNTGQKYGLSFSPDSRKLYSGNAPYELVQLDVSTYPDTASINNSKVSLGTGHFGGMRTGPDLKIYIAPIWPGTTAYISRINDPNQAGLACNLDTIALAMPATSFFPATGEVGLGLGTPLVLLRQGMEEQQTHTFALCPGDSVQLAADAGYTNFSWEDGSTLRERTIRNTGLYWVTEKQECAVLVDSFRVTLTDTLSGIREGDTTLCVGAPLSLHAFAGTQSGYSWSSGSAGDSITVTEDGVYRLQVTNSCGTFYDSVRVGFVECVCHPFMPNAFSPNRDGLNDVLKPRIACPLSFYLFSVYNRYGQRVFASFDPGKGWDGTFQGKDADQGTYFYHIRYTSVQGVSYVLKGDLSLIR</sequence>
<evidence type="ECO:0000256" key="1">
    <source>
        <dbReference type="SAM" id="SignalP"/>
    </source>
</evidence>
<comment type="caution">
    <text evidence="2">The sequence shown here is derived from an EMBL/GenBank/DDBJ whole genome shotgun (WGS) entry which is preliminary data.</text>
</comment>
<dbReference type="OrthoDB" id="9765926at2"/>
<dbReference type="Pfam" id="PF13585">
    <property type="entry name" value="CHU_C"/>
    <property type="match status" value="1"/>
</dbReference>
<reference evidence="2 3" key="1">
    <citation type="submission" date="2018-03" db="EMBL/GenBank/DDBJ databases">
        <title>Genomic Encyclopedia of Type Strains, Phase III (KMG-III): the genomes of soil and plant-associated and newly described type strains.</title>
        <authorList>
            <person name="Whitman W."/>
        </authorList>
    </citation>
    <scope>NUCLEOTIDE SEQUENCE [LARGE SCALE GENOMIC DNA]</scope>
    <source>
        <strain evidence="2 3">CGMCC 1.12700</strain>
    </source>
</reference>
<name>A0A2P8CZJ9_9BACT</name>
<evidence type="ECO:0000313" key="3">
    <source>
        <dbReference type="Proteomes" id="UP000240572"/>
    </source>
</evidence>
<proteinExistence type="predicted"/>
<feature type="signal peptide" evidence="1">
    <location>
        <begin position="1"/>
        <end position="20"/>
    </location>
</feature>
<accession>A0A2P8CZJ9</accession>
<organism evidence="2 3">
    <name type="scientific">Taibaiella chishuiensis</name>
    <dbReference type="NCBI Taxonomy" id="1434707"/>
    <lineage>
        <taxon>Bacteria</taxon>
        <taxon>Pseudomonadati</taxon>
        <taxon>Bacteroidota</taxon>
        <taxon>Chitinophagia</taxon>
        <taxon>Chitinophagales</taxon>
        <taxon>Chitinophagaceae</taxon>
        <taxon>Taibaiella</taxon>
    </lineage>
</organism>
<dbReference type="RefSeq" id="WP_106524283.1">
    <property type="nucleotide sequence ID" value="NZ_PYGD01000008.1"/>
</dbReference>
<gene>
    <name evidence="2" type="ORF">B0I18_108138</name>
</gene>